<keyword evidence="3 7" id="KW-0698">rRNA processing</keyword>
<dbReference type="GO" id="GO:0005737">
    <property type="term" value="C:cytoplasm"/>
    <property type="evidence" value="ECO:0007669"/>
    <property type="project" value="UniProtKB-SubCell"/>
</dbReference>
<dbReference type="InterPro" id="IPR029063">
    <property type="entry name" value="SAM-dependent_MTases_sf"/>
</dbReference>
<dbReference type="EMBL" id="AZEY01000101">
    <property type="protein sequence ID" value="KRL63726.1"/>
    <property type="molecule type" value="Genomic_DNA"/>
</dbReference>
<accession>A0A0R1S5E5</accession>
<evidence type="ECO:0000313" key="9">
    <source>
        <dbReference type="Proteomes" id="UP000052013"/>
    </source>
</evidence>
<dbReference type="EC" id="2.1.1.199" evidence="7"/>
<dbReference type="HAMAP" id="MF_01007">
    <property type="entry name" value="16SrRNA_methyltr_H"/>
    <property type="match status" value="1"/>
</dbReference>
<keyword evidence="4 7" id="KW-0489">Methyltransferase</keyword>
<keyword evidence="5 7" id="KW-0808">Transferase</keyword>
<dbReference type="NCBIfam" id="TIGR00006">
    <property type="entry name" value="16S rRNA (cytosine(1402)-N(4))-methyltransferase RsmH"/>
    <property type="match status" value="1"/>
</dbReference>
<dbReference type="Gene3D" id="3.40.50.150">
    <property type="entry name" value="Vaccinia Virus protein VP39"/>
    <property type="match status" value="1"/>
</dbReference>
<dbReference type="SUPFAM" id="SSF81799">
    <property type="entry name" value="Putative methyltransferase TM0872, insert domain"/>
    <property type="match status" value="1"/>
</dbReference>
<dbReference type="PIRSF" id="PIRSF004486">
    <property type="entry name" value="MraW"/>
    <property type="match status" value="1"/>
</dbReference>
<gene>
    <name evidence="7" type="primary">rsmH</name>
    <name evidence="8" type="ORF">FC85_GL001529</name>
</gene>
<evidence type="ECO:0000256" key="6">
    <source>
        <dbReference type="ARBA" id="ARBA00022691"/>
    </source>
</evidence>
<keyword evidence="6 7" id="KW-0949">S-adenosyl-L-methionine</keyword>
<evidence type="ECO:0000256" key="7">
    <source>
        <dbReference type="HAMAP-Rule" id="MF_01007"/>
    </source>
</evidence>
<organism evidence="8 9">
    <name type="scientific">Lentilactobacillus diolivorans DSM 14421</name>
    <dbReference type="NCBI Taxonomy" id="1423739"/>
    <lineage>
        <taxon>Bacteria</taxon>
        <taxon>Bacillati</taxon>
        <taxon>Bacillota</taxon>
        <taxon>Bacilli</taxon>
        <taxon>Lactobacillales</taxon>
        <taxon>Lactobacillaceae</taxon>
        <taxon>Lentilactobacillus</taxon>
    </lineage>
</organism>
<evidence type="ECO:0000256" key="3">
    <source>
        <dbReference type="ARBA" id="ARBA00022552"/>
    </source>
</evidence>
<comment type="function">
    <text evidence="7">Specifically methylates the N4 position of cytidine in position 1402 (C1402) of 16S rRNA.</text>
</comment>
<dbReference type="GO" id="GO:0070475">
    <property type="term" value="P:rRNA base methylation"/>
    <property type="evidence" value="ECO:0007669"/>
    <property type="project" value="UniProtKB-UniRule"/>
</dbReference>
<comment type="similarity">
    <text evidence="1 7">Belongs to the methyltransferase superfamily. RsmH family.</text>
</comment>
<dbReference type="AlphaFoldDB" id="A0A0R1S5E5"/>
<dbReference type="Proteomes" id="UP000052013">
    <property type="component" value="Unassembled WGS sequence"/>
</dbReference>
<dbReference type="SUPFAM" id="SSF53335">
    <property type="entry name" value="S-adenosyl-L-methionine-dependent methyltransferases"/>
    <property type="match status" value="1"/>
</dbReference>
<feature type="binding site" evidence="7">
    <location>
        <position position="82"/>
    </location>
    <ligand>
        <name>S-adenosyl-L-methionine</name>
        <dbReference type="ChEBI" id="CHEBI:59789"/>
    </ligand>
</feature>
<sequence length="315" mass="35501">MASFKHVTVLLNEAVQGLNIDPSGTYVDATLGGGGHTTKILEQLQTGHLFSFDQDEVAIAYNQKHLSKFIDDGKLTLIHDNFRNLKGALAAQNVKGIDGIVYDLGVSSPQFDDASRGFSYRFDARLDMRMDQDNPLDAWKVVNEWPYEQLVRIFYRYGEEKFSKQIARHIERQREDHPIDTTNDLVAIIKDAIPAAARRHGGHPAKKVFQAIRIAVNDELSALEASLEQALELLTVGGRITVITFQSLEDRLVKTMFREKTSLPELPPNLPIIPDGVKPKFKNVTRKPITPSEDELTENHRAHSAKLRIIERTKI</sequence>
<dbReference type="InterPro" id="IPR023397">
    <property type="entry name" value="SAM-dep_MeTrfase_MraW_recog"/>
</dbReference>
<dbReference type="Pfam" id="PF01795">
    <property type="entry name" value="Methyltransf_5"/>
    <property type="match status" value="1"/>
</dbReference>
<comment type="subcellular location">
    <subcellularLocation>
        <location evidence="7">Cytoplasm</location>
    </subcellularLocation>
</comment>
<dbReference type="PANTHER" id="PTHR11265:SF0">
    <property type="entry name" value="12S RRNA N4-METHYLCYTIDINE METHYLTRANSFERASE"/>
    <property type="match status" value="1"/>
</dbReference>
<proteinExistence type="inferred from homology"/>
<feature type="binding site" evidence="7">
    <location>
        <position position="103"/>
    </location>
    <ligand>
        <name>S-adenosyl-L-methionine</name>
        <dbReference type="ChEBI" id="CHEBI:59789"/>
    </ligand>
</feature>
<comment type="caution">
    <text evidence="8">The sequence shown here is derived from an EMBL/GenBank/DDBJ whole genome shotgun (WGS) entry which is preliminary data.</text>
</comment>
<dbReference type="PATRIC" id="fig|1423739.3.peg.1602"/>
<evidence type="ECO:0000256" key="2">
    <source>
        <dbReference type="ARBA" id="ARBA00022490"/>
    </source>
</evidence>
<protein>
    <recommendedName>
        <fullName evidence="7">Ribosomal RNA small subunit methyltransferase H</fullName>
        <ecNumber evidence="7">2.1.1.199</ecNumber>
    </recommendedName>
    <alternativeName>
        <fullName evidence="7">16S rRNA m(4)C1402 methyltransferase</fullName>
    </alternativeName>
    <alternativeName>
        <fullName evidence="7">rRNA (cytosine-N(4)-)-methyltransferase RsmH</fullName>
    </alternativeName>
</protein>
<dbReference type="InterPro" id="IPR002903">
    <property type="entry name" value="RsmH"/>
</dbReference>
<feature type="binding site" evidence="7">
    <location>
        <position position="110"/>
    </location>
    <ligand>
        <name>S-adenosyl-L-methionine</name>
        <dbReference type="ChEBI" id="CHEBI:59789"/>
    </ligand>
</feature>
<dbReference type="FunFam" id="1.10.150.170:FF:000001">
    <property type="entry name" value="Ribosomal RNA small subunit methyltransferase H"/>
    <property type="match status" value="1"/>
</dbReference>
<evidence type="ECO:0000313" key="8">
    <source>
        <dbReference type="EMBL" id="KRL63726.1"/>
    </source>
</evidence>
<evidence type="ECO:0000256" key="1">
    <source>
        <dbReference type="ARBA" id="ARBA00010396"/>
    </source>
</evidence>
<comment type="catalytic activity">
    <reaction evidence="7">
        <text>cytidine(1402) in 16S rRNA + S-adenosyl-L-methionine = N(4)-methylcytidine(1402) in 16S rRNA + S-adenosyl-L-homocysteine + H(+)</text>
        <dbReference type="Rhea" id="RHEA:42928"/>
        <dbReference type="Rhea" id="RHEA-COMP:10286"/>
        <dbReference type="Rhea" id="RHEA-COMP:10287"/>
        <dbReference type="ChEBI" id="CHEBI:15378"/>
        <dbReference type="ChEBI" id="CHEBI:57856"/>
        <dbReference type="ChEBI" id="CHEBI:59789"/>
        <dbReference type="ChEBI" id="CHEBI:74506"/>
        <dbReference type="ChEBI" id="CHEBI:82748"/>
        <dbReference type="EC" id="2.1.1.199"/>
    </reaction>
</comment>
<evidence type="ECO:0000256" key="5">
    <source>
        <dbReference type="ARBA" id="ARBA00022679"/>
    </source>
</evidence>
<dbReference type="PANTHER" id="PTHR11265">
    <property type="entry name" value="S-ADENOSYL-METHYLTRANSFERASE MRAW"/>
    <property type="match status" value="1"/>
</dbReference>
<reference evidence="8 9" key="1">
    <citation type="journal article" date="2015" name="Genome Announc.">
        <title>Expanding the biotechnology potential of lactobacilli through comparative genomics of 213 strains and associated genera.</title>
        <authorList>
            <person name="Sun Z."/>
            <person name="Harris H.M."/>
            <person name="McCann A."/>
            <person name="Guo C."/>
            <person name="Argimon S."/>
            <person name="Zhang W."/>
            <person name="Yang X."/>
            <person name="Jeffery I.B."/>
            <person name="Cooney J.C."/>
            <person name="Kagawa T.F."/>
            <person name="Liu W."/>
            <person name="Song Y."/>
            <person name="Salvetti E."/>
            <person name="Wrobel A."/>
            <person name="Rasinkangas P."/>
            <person name="Parkhill J."/>
            <person name="Rea M.C."/>
            <person name="O'Sullivan O."/>
            <person name="Ritari J."/>
            <person name="Douillard F.P."/>
            <person name="Paul Ross R."/>
            <person name="Yang R."/>
            <person name="Briner A.E."/>
            <person name="Felis G.E."/>
            <person name="de Vos W.M."/>
            <person name="Barrangou R."/>
            <person name="Klaenhammer T.R."/>
            <person name="Caufield P.W."/>
            <person name="Cui Y."/>
            <person name="Zhang H."/>
            <person name="O'Toole P.W."/>
        </authorList>
    </citation>
    <scope>NUCLEOTIDE SEQUENCE [LARGE SCALE GENOMIC DNA]</scope>
    <source>
        <strain evidence="8 9">DSM 14421</strain>
    </source>
</reference>
<feature type="binding site" evidence="7">
    <location>
        <begin position="34"/>
        <end position="36"/>
    </location>
    <ligand>
        <name>S-adenosyl-L-methionine</name>
        <dbReference type="ChEBI" id="CHEBI:59789"/>
    </ligand>
</feature>
<dbReference type="RefSeq" id="WP_057865898.1">
    <property type="nucleotide sequence ID" value="NZ_AZEY01000101.1"/>
</dbReference>
<keyword evidence="2 7" id="KW-0963">Cytoplasm</keyword>
<name>A0A0R1S5E5_9LACO</name>
<dbReference type="STRING" id="1423739.FC85_GL001529"/>
<dbReference type="Gene3D" id="1.10.150.170">
    <property type="entry name" value="Putative methyltransferase TM0872, insert domain"/>
    <property type="match status" value="1"/>
</dbReference>
<feature type="binding site" evidence="7">
    <location>
        <position position="53"/>
    </location>
    <ligand>
        <name>S-adenosyl-L-methionine</name>
        <dbReference type="ChEBI" id="CHEBI:59789"/>
    </ligand>
</feature>
<evidence type="ECO:0000256" key="4">
    <source>
        <dbReference type="ARBA" id="ARBA00022603"/>
    </source>
</evidence>
<dbReference type="GO" id="GO:0071424">
    <property type="term" value="F:rRNA (cytosine-N4-)-methyltransferase activity"/>
    <property type="evidence" value="ECO:0007669"/>
    <property type="project" value="UniProtKB-UniRule"/>
</dbReference>